<evidence type="ECO:0000313" key="8">
    <source>
        <dbReference type="EMBL" id="KAI5063974.1"/>
    </source>
</evidence>
<dbReference type="PRINTS" id="PR00320">
    <property type="entry name" value="GPROTEINBRPT"/>
</dbReference>
<dbReference type="Proteomes" id="UP000886520">
    <property type="component" value="Chromosome 20"/>
</dbReference>
<evidence type="ECO:0000256" key="6">
    <source>
        <dbReference type="SAM" id="MobiDB-lite"/>
    </source>
</evidence>
<keyword evidence="3" id="KW-0677">Repeat</keyword>
<gene>
    <name evidence="8" type="ORF">GOP47_0020644</name>
</gene>
<feature type="region of interest" description="Disordered" evidence="6">
    <location>
        <begin position="115"/>
        <end position="145"/>
    </location>
</feature>
<dbReference type="SMART" id="SM00320">
    <property type="entry name" value="WD40"/>
    <property type="match status" value="5"/>
</dbReference>
<dbReference type="PANTHER" id="PTHR45903:SF1">
    <property type="entry name" value="GLUTAMATE-RICH WD REPEAT-CONTAINING PROTEIN 1"/>
    <property type="match status" value="1"/>
</dbReference>
<dbReference type="Pfam" id="PF00400">
    <property type="entry name" value="WD40"/>
    <property type="match status" value="2"/>
</dbReference>
<feature type="repeat" description="WD" evidence="5">
    <location>
        <begin position="356"/>
        <end position="398"/>
    </location>
</feature>
<dbReference type="AlphaFoldDB" id="A0A9D4UB57"/>
<dbReference type="OrthoDB" id="2161379at2759"/>
<accession>A0A9D4UB57</accession>
<keyword evidence="9" id="KW-1185">Reference proteome</keyword>
<proteinExistence type="inferred from homology"/>
<sequence length="465" mass="51499">MPRNPKKKKGSKKSKGNKTAAGPSALEHEPAKVWQPGVDGLEDNEQLQFDPSAYDCLHAFNFGWPCLSFDFLRDELGLVRNEFPHTLFCVAGTQAGEAANNSVVVARLSNITGTRRKLVPTNPEEEDDSDSSSSDEDDETGSVSNLKGPALQARLISHQGGINRVRSMQQQPHIIASWGDNGYVQVWDMSAHLRALLTADPSVSNGLSNVFRQAPLHIYTGHKDEGFSLDWSSVVPGRLLSGDCKSAIHLWEPTADGKWVVDSKPFQGHRSSVEDLQWSPTEPDVFASCSVDTTVGIWDARRRDGMVLSVKAHDSDVNVISWNRLASCMLASGSDDGTFRIWDLRAFKEDSFVAHFKYHKEPITSIEWSSHEASTIGVTSADDQLTIWDLSLERDTEEEAEFQAQMKQKVEAPENLPPQLLFVHQGQKDMKELHWHPQIPGLLMSTAADGFNVLKPSNLESLNTS</sequence>
<dbReference type="PROSITE" id="PS50082">
    <property type="entry name" value="WD_REPEATS_2"/>
    <property type="match status" value="3"/>
</dbReference>
<organism evidence="8 9">
    <name type="scientific">Adiantum capillus-veneris</name>
    <name type="common">Maidenhair fern</name>
    <dbReference type="NCBI Taxonomy" id="13818"/>
    <lineage>
        <taxon>Eukaryota</taxon>
        <taxon>Viridiplantae</taxon>
        <taxon>Streptophyta</taxon>
        <taxon>Embryophyta</taxon>
        <taxon>Tracheophyta</taxon>
        <taxon>Polypodiopsida</taxon>
        <taxon>Polypodiidae</taxon>
        <taxon>Polypodiales</taxon>
        <taxon>Pteridineae</taxon>
        <taxon>Pteridaceae</taxon>
        <taxon>Vittarioideae</taxon>
        <taxon>Adiantum</taxon>
    </lineage>
</organism>
<dbReference type="SUPFAM" id="SSF50978">
    <property type="entry name" value="WD40 repeat-like"/>
    <property type="match status" value="1"/>
</dbReference>
<comment type="similarity">
    <text evidence="1">Belongs to the WD repeat RBAP46/RBAP48/MSI1 family.</text>
</comment>
<dbReference type="EMBL" id="JABFUD020000020">
    <property type="protein sequence ID" value="KAI5063974.1"/>
    <property type="molecule type" value="Genomic_DNA"/>
</dbReference>
<comment type="caution">
    <text evidence="8">The sequence shown here is derived from an EMBL/GenBank/DDBJ whole genome shotgun (WGS) entry which is preliminary data.</text>
</comment>
<feature type="compositionally biased region" description="Basic residues" evidence="6">
    <location>
        <begin position="1"/>
        <end position="16"/>
    </location>
</feature>
<dbReference type="InterPro" id="IPR051972">
    <property type="entry name" value="Glutamate-rich_WD_repeat"/>
</dbReference>
<dbReference type="Pfam" id="PF12265">
    <property type="entry name" value="CAF1C_H4-bd"/>
    <property type="match status" value="1"/>
</dbReference>
<dbReference type="InterPro" id="IPR020472">
    <property type="entry name" value="WD40_PAC1"/>
</dbReference>
<dbReference type="PROSITE" id="PS50294">
    <property type="entry name" value="WD_REPEATS_REGION"/>
    <property type="match status" value="2"/>
</dbReference>
<dbReference type="InterPro" id="IPR001680">
    <property type="entry name" value="WD40_rpt"/>
</dbReference>
<feature type="region of interest" description="Disordered" evidence="6">
    <location>
        <begin position="1"/>
        <end position="31"/>
    </location>
</feature>
<evidence type="ECO:0000256" key="2">
    <source>
        <dbReference type="ARBA" id="ARBA00022574"/>
    </source>
</evidence>
<dbReference type="GO" id="GO:0042254">
    <property type="term" value="P:ribosome biogenesis"/>
    <property type="evidence" value="ECO:0007669"/>
    <property type="project" value="TreeGrafter"/>
</dbReference>
<dbReference type="PANTHER" id="PTHR45903">
    <property type="entry name" value="GLUTAMATE-RICH WD REPEAT-CONTAINING PROTEIN 1"/>
    <property type="match status" value="1"/>
</dbReference>
<dbReference type="Gene3D" id="2.130.10.10">
    <property type="entry name" value="YVTN repeat-like/Quinoprotein amine dehydrogenase"/>
    <property type="match status" value="1"/>
</dbReference>
<dbReference type="InterPro" id="IPR015943">
    <property type="entry name" value="WD40/YVTN_repeat-like_dom_sf"/>
</dbReference>
<keyword evidence="2 5" id="KW-0853">WD repeat</keyword>
<feature type="repeat" description="WD" evidence="5">
    <location>
        <begin position="266"/>
        <end position="308"/>
    </location>
</feature>
<dbReference type="InterPro" id="IPR036322">
    <property type="entry name" value="WD40_repeat_dom_sf"/>
</dbReference>
<dbReference type="GO" id="GO:0005730">
    <property type="term" value="C:nucleolus"/>
    <property type="evidence" value="ECO:0007669"/>
    <property type="project" value="TreeGrafter"/>
</dbReference>
<name>A0A9D4UB57_ADICA</name>
<evidence type="ECO:0000256" key="1">
    <source>
        <dbReference type="ARBA" id="ARBA00009341"/>
    </source>
</evidence>
<reference evidence="8" key="1">
    <citation type="submission" date="2021-01" db="EMBL/GenBank/DDBJ databases">
        <title>Adiantum capillus-veneris genome.</title>
        <authorList>
            <person name="Fang Y."/>
            <person name="Liao Q."/>
        </authorList>
    </citation>
    <scope>NUCLEOTIDE SEQUENCE</scope>
    <source>
        <strain evidence="8">H3</strain>
        <tissue evidence="8">Leaf</tissue>
    </source>
</reference>
<feature type="repeat" description="WD" evidence="5">
    <location>
        <begin position="310"/>
        <end position="345"/>
    </location>
</feature>
<dbReference type="InterPro" id="IPR022052">
    <property type="entry name" value="Histone-bd_RBBP4-like_N"/>
</dbReference>
<evidence type="ECO:0000256" key="3">
    <source>
        <dbReference type="ARBA" id="ARBA00022737"/>
    </source>
</evidence>
<protein>
    <recommendedName>
        <fullName evidence="4">Glutamate-rich WD repeat-containing protein 1</fullName>
    </recommendedName>
</protein>
<feature type="compositionally biased region" description="Acidic residues" evidence="6">
    <location>
        <begin position="123"/>
        <end position="140"/>
    </location>
</feature>
<evidence type="ECO:0000256" key="5">
    <source>
        <dbReference type="PROSITE-ProRule" id="PRU00221"/>
    </source>
</evidence>
<evidence type="ECO:0000313" key="9">
    <source>
        <dbReference type="Proteomes" id="UP000886520"/>
    </source>
</evidence>
<evidence type="ECO:0000256" key="4">
    <source>
        <dbReference type="ARBA" id="ARBA00040876"/>
    </source>
</evidence>
<feature type="domain" description="Histone-binding protein RBBP4-like N-terminal" evidence="7">
    <location>
        <begin position="44"/>
        <end position="111"/>
    </location>
</feature>
<evidence type="ECO:0000259" key="7">
    <source>
        <dbReference type="Pfam" id="PF12265"/>
    </source>
</evidence>